<dbReference type="SMART" id="SM00674">
    <property type="entry name" value="CENPB"/>
    <property type="match status" value="1"/>
</dbReference>
<gene>
    <name evidence="7 8" type="primary">LOC116952982</name>
</gene>
<dbReference type="Proteomes" id="UP001318040">
    <property type="component" value="Chromosome 49"/>
</dbReference>
<dbReference type="RefSeq" id="XP_032828654.1">
    <property type="nucleotide sequence ID" value="XM_032972763.1"/>
</dbReference>
<dbReference type="InterPro" id="IPR006600">
    <property type="entry name" value="HTH_CenpB_DNA-bd_dom"/>
</dbReference>
<dbReference type="GO" id="GO:0003677">
    <property type="term" value="F:DNA binding"/>
    <property type="evidence" value="ECO:0007669"/>
    <property type="project" value="UniProtKB-KW"/>
</dbReference>
<keyword evidence="6" id="KW-1185">Reference proteome</keyword>
<evidence type="ECO:0000313" key="6">
    <source>
        <dbReference type="Proteomes" id="UP001318040"/>
    </source>
</evidence>
<dbReference type="Pfam" id="PF03221">
    <property type="entry name" value="HTH_Tnp_Tc5"/>
    <property type="match status" value="1"/>
</dbReference>
<keyword evidence="2" id="KW-0238">DNA-binding</keyword>
<feature type="compositionally biased region" description="Low complexity" evidence="4">
    <location>
        <begin position="789"/>
        <end position="804"/>
    </location>
</feature>
<evidence type="ECO:0000256" key="3">
    <source>
        <dbReference type="ARBA" id="ARBA00023242"/>
    </source>
</evidence>
<comment type="subcellular location">
    <subcellularLocation>
        <location evidence="1">Nucleus</location>
    </subcellularLocation>
</comment>
<evidence type="ECO:0000313" key="7">
    <source>
        <dbReference type="RefSeq" id="XP_032828652.1"/>
    </source>
</evidence>
<dbReference type="PROSITE" id="PS51253">
    <property type="entry name" value="HTH_CENPB"/>
    <property type="match status" value="1"/>
</dbReference>
<feature type="compositionally biased region" description="Basic and acidic residues" evidence="4">
    <location>
        <begin position="777"/>
        <end position="788"/>
    </location>
</feature>
<evidence type="ECO:0000256" key="1">
    <source>
        <dbReference type="ARBA" id="ARBA00004123"/>
    </source>
</evidence>
<evidence type="ECO:0000313" key="8">
    <source>
        <dbReference type="RefSeq" id="XP_032828654.1"/>
    </source>
</evidence>
<dbReference type="Gene3D" id="1.10.10.60">
    <property type="entry name" value="Homeodomain-like"/>
    <property type="match status" value="2"/>
</dbReference>
<dbReference type="PANTHER" id="PTHR19303">
    <property type="entry name" value="TRANSPOSON"/>
    <property type="match status" value="1"/>
</dbReference>
<sequence>MRLLGSLPRLLLVPPSNLAPTTAATLSSLWPLNVFHLQTLEACSILSQLEDHPHLTRLKVFHKRSTCLSLPFSSHSTTPPPLNPTTTCCLLQLSLAFSHPTVHLLSVGSRSFVCCHPCGLECSYRCDKQPTKRLAQSWLIKGRCNPKHLYCRYIRTWIAGSRDCPDQAKGTALACEKCRKRFGRCLEATAEEAKLTGQTPPACTECGETPEGTAWCAFQDSTSFDQSGVHKEQKKAIGGSSHRGIPKTSINLATKLEILKKLEEGVSVPSIVAEYNVGRSTVYDVKYAKHKLLKFQLETSEEVTEKRTRMDHSIKYRDIEEATMEWYKQQRAAGFPIRSFDIQGAAKRFASVFNIEDFSASTGWLYRFRRRHGVERMKVSGESLGTHVKPVGPFGRSLKDTIPGENLSDFQVCSGDGTGFCQRGLPSATQAGRHEAQLPGRNIPKGRLGVLFCANADGSHRVPVAVVGKSKRPRVLRECVDSLSVTYYASASAWLTAAAFERWFHRDFVPAVVKFQQANGACSGDVRALLLLDNTSARLVEEPPSSRCGRVKVVILPRNTARRFQPVDQATTEATKRQCKRKGIESFPAIEEHEGGDTRAERTLANFEEFEIKGAVGNPANGCNELPCSNLAKAWKKRLTEDMTKEDIRLSYPNLEADGFAGVLNHGAEGVIAPEDAQEWLHVGGDDHGGQHHADEKSADQNANPVPQEEEKEETGEVGDVEHRVLLLDVRKAFDVICSWMGTSEGGEIIDRDIFARVKQLRRRVIKMQRSKNTQCKVDDLLKRDSKPSEPSTTTQSRPSTSTS</sequence>
<keyword evidence="3" id="KW-0539">Nucleus</keyword>
<name>A0AAJ7XC15_PETMA</name>
<evidence type="ECO:0000256" key="4">
    <source>
        <dbReference type="SAM" id="MobiDB-lite"/>
    </source>
</evidence>
<dbReference type="InterPro" id="IPR007889">
    <property type="entry name" value="HTH_Psq"/>
</dbReference>
<dbReference type="InterPro" id="IPR050863">
    <property type="entry name" value="CenT-Element_Derived"/>
</dbReference>
<dbReference type="AlphaFoldDB" id="A0AAJ7XC15"/>
<proteinExistence type="predicted"/>
<dbReference type="PANTHER" id="PTHR19303:SF17">
    <property type="entry name" value="TIGGER TRANSPOSABLE ELEMENT-DERIVED PROTEIN 7"/>
    <property type="match status" value="1"/>
</dbReference>
<dbReference type="Pfam" id="PF04218">
    <property type="entry name" value="CENP-B_N"/>
    <property type="match status" value="1"/>
</dbReference>
<protein>
    <submittedName>
        <fullName evidence="7 8">Tigger transposable element-derived protein 7-like isoform X1</fullName>
    </submittedName>
</protein>
<feature type="region of interest" description="Disordered" evidence="4">
    <location>
        <begin position="776"/>
        <end position="804"/>
    </location>
</feature>
<dbReference type="InterPro" id="IPR009057">
    <property type="entry name" value="Homeodomain-like_sf"/>
</dbReference>
<dbReference type="Pfam" id="PF03184">
    <property type="entry name" value="DDE_1"/>
    <property type="match status" value="1"/>
</dbReference>
<accession>A0AAJ7XC15</accession>
<evidence type="ECO:0000259" key="5">
    <source>
        <dbReference type="PROSITE" id="PS51253"/>
    </source>
</evidence>
<dbReference type="InterPro" id="IPR004875">
    <property type="entry name" value="DDE_SF_endonuclease_dom"/>
</dbReference>
<dbReference type="GO" id="GO:0005634">
    <property type="term" value="C:nucleus"/>
    <property type="evidence" value="ECO:0007669"/>
    <property type="project" value="UniProtKB-SubCell"/>
</dbReference>
<evidence type="ECO:0000256" key="2">
    <source>
        <dbReference type="ARBA" id="ARBA00023125"/>
    </source>
</evidence>
<reference evidence="7 8" key="1">
    <citation type="submission" date="2025-04" db="UniProtKB">
        <authorList>
            <consortium name="RefSeq"/>
        </authorList>
    </citation>
    <scope>IDENTIFICATION</scope>
    <source>
        <tissue evidence="7 8">Sperm</tissue>
    </source>
</reference>
<feature type="domain" description="HTH CENPB-type" evidence="5">
    <location>
        <begin position="307"/>
        <end position="378"/>
    </location>
</feature>
<dbReference type="RefSeq" id="XP_032828652.1">
    <property type="nucleotide sequence ID" value="XM_032972761.1"/>
</dbReference>
<feature type="compositionally biased region" description="Acidic residues" evidence="4">
    <location>
        <begin position="708"/>
        <end position="718"/>
    </location>
</feature>
<organism evidence="6 7">
    <name type="scientific">Petromyzon marinus</name>
    <name type="common">Sea lamprey</name>
    <dbReference type="NCBI Taxonomy" id="7757"/>
    <lineage>
        <taxon>Eukaryota</taxon>
        <taxon>Metazoa</taxon>
        <taxon>Chordata</taxon>
        <taxon>Craniata</taxon>
        <taxon>Vertebrata</taxon>
        <taxon>Cyclostomata</taxon>
        <taxon>Hyperoartia</taxon>
        <taxon>Petromyzontiformes</taxon>
        <taxon>Petromyzontidae</taxon>
        <taxon>Petromyzon</taxon>
    </lineage>
</organism>
<feature type="region of interest" description="Disordered" evidence="4">
    <location>
        <begin position="681"/>
        <end position="718"/>
    </location>
</feature>
<dbReference type="SUPFAM" id="SSF46689">
    <property type="entry name" value="Homeodomain-like"/>
    <property type="match status" value="2"/>
</dbReference>
<feature type="compositionally biased region" description="Basic and acidic residues" evidence="4">
    <location>
        <begin position="684"/>
        <end position="699"/>
    </location>
</feature>
<dbReference type="KEGG" id="pmrn:116952982"/>